<comment type="caution">
    <text evidence="1">The sequence shown here is derived from an EMBL/GenBank/DDBJ whole genome shotgun (WGS) entry which is preliminary data.</text>
</comment>
<protein>
    <submittedName>
        <fullName evidence="1">AlpA family phage regulatory protein</fullName>
    </submittedName>
</protein>
<dbReference type="Pfam" id="PF05930">
    <property type="entry name" value="Phage_AlpA"/>
    <property type="match status" value="1"/>
</dbReference>
<organism evidence="1">
    <name type="scientific">Sphingomonas psychrotolerans</name>
    <dbReference type="NCBI Taxonomy" id="1327635"/>
    <lineage>
        <taxon>Bacteria</taxon>
        <taxon>Pseudomonadati</taxon>
        <taxon>Pseudomonadota</taxon>
        <taxon>Alphaproteobacteria</taxon>
        <taxon>Sphingomonadales</taxon>
        <taxon>Sphingomonadaceae</taxon>
        <taxon>Sphingomonas</taxon>
    </lineage>
</organism>
<name>A0ABU3N4M4_9SPHN</name>
<accession>A0ABU3N4M4</accession>
<dbReference type="InterPro" id="IPR010260">
    <property type="entry name" value="AlpA"/>
</dbReference>
<sequence>MVELLRMSAVLQRYGLARPTLYRDIRRGVFPRPVKMGRASAWPRVELEAVIAARIAGKTDDEVCELVADLERQRLNAAA</sequence>
<dbReference type="Gene3D" id="1.10.238.160">
    <property type="match status" value="1"/>
</dbReference>
<gene>
    <name evidence="1" type="ORF">MZO42_10955</name>
</gene>
<reference evidence="1" key="1">
    <citation type="submission" date="2022-04" db="EMBL/GenBank/DDBJ databases">
        <title>Tomato heritable bacteria conferring resistance against bacterial wilt.</title>
        <authorList>
            <person name="Yin J."/>
        </authorList>
    </citation>
    <scope>NUCLEOTIDE SEQUENCE</scope>
    <source>
        <strain evidence="1">Cra20</strain>
    </source>
</reference>
<proteinExistence type="predicted"/>
<evidence type="ECO:0000313" key="1">
    <source>
        <dbReference type="EMBL" id="MDT8759216.1"/>
    </source>
</evidence>
<dbReference type="EMBL" id="JALMLT010000002">
    <property type="protein sequence ID" value="MDT8759216.1"/>
    <property type="molecule type" value="Genomic_DNA"/>
</dbReference>